<dbReference type="Gramene" id="TraesCS5A03G0103300.1">
    <property type="protein sequence ID" value="TraesCS5A03G0103300.1.CDS"/>
    <property type="gene ID" value="TraesCS5A03G0103300"/>
</dbReference>
<evidence type="ECO:0000256" key="1">
    <source>
        <dbReference type="ARBA" id="ARBA00022664"/>
    </source>
</evidence>
<evidence type="ECO:0000313" key="5">
    <source>
        <dbReference type="Proteomes" id="UP000019116"/>
    </source>
</evidence>
<dbReference type="Gene3D" id="3.30.70.330">
    <property type="match status" value="1"/>
</dbReference>
<sequence length="166" mass="18575">MANHGDLSPPTDSRSQQQPIPVLYQSRYAKTPEGTPLSFVLHYTPLPPSTATPPSPVHEDGATRVLCLTRMFSPDRLADDVYYRNFCWWMTVEVRRHGGKLVRAVGPRPDPSGAPVPGVGKVFLEYADLDSSTHSKTMLHLTWFRGRQVIAVFYPEDKFADGNYDG</sequence>
<dbReference type="GO" id="GO:0000245">
    <property type="term" value="P:spliceosomal complex assembly"/>
    <property type="evidence" value="ECO:0000318"/>
    <property type="project" value="GO_Central"/>
</dbReference>
<name>A0A3B6KD44_WHEAT</name>
<keyword evidence="1" id="KW-0507">mRNA processing</keyword>
<dbReference type="Gramene" id="TraesROB_scaffold_079978_01G000100.1">
    <property type="protein sequence ID" value="TraesROB_scaffold_079978_01G000100.1"/>
    <property type="gene ID" value="TraesROB_scaffold_079978_01G000100"/>
</dbReference>
<dbReference type="RefSeq" id="XP_044384564.1">
    <property type="nucleotide sequence ID" value="XM_044528629.1"/>
</dbReference>
<dbReference type="Gramene" id="TraesSTA5A03G02570850.1">
    <property type="protein sequence ID" value="TraesSTA5A03G02570850.1"/>
    <property type="gene ID" value="TraesSTA5A03G02570850"/>
</dbReference>
<reference evidence="4" key="2">
    <citation type="submission" date="2018-10" db="UniProtKB">
        <authorList>
            <consortium name="EnsemblPlants"/>
        </authorList>
    </citation>
    <scope>IDENTIFICATION</scope>
</reference>
<dbReference type="STRING" id="4565.A0A3B6KD44"/>
<dbReference type="GO" id="GO:0000243">
    <property type="term" value="C:commitment complex"/>
    <property type="evidence" value="ECO:0000318"/>
    <property type="project" value="GO_Central"/>
</dbReference>
<dbReference type="GO" id="GO:0030628">
    <property type="term" value="F:pre-mRNA 3'-splice site binding"/>
    <property type="evidence" value="ECO:0000318"/>
    <property type="project" value="GO_Central"/>
</dbReference>
<dbReference type="OMA" id="WWMTVEV"/>
<gene>
    <name evidence="4" type="primary">LOC123106475</name>
</gene>
<dbReference type="Gramene" id="TraesRN5A0100104600.1">
    <property type="protein sequence ID" value="TraesRN5A0100104600.1"/>
    <property type="gene ID" value="TraesRN5A0100104600"/>
</dbReference>
<accession>A0A3B6KD44</accession>
<reference evidence="4" key="1">
    <citation type="submission" date="2018-08" db="EMBL/GenBank/DDBJ databases">
        <authorList>
            <person name="Rossello M."/>
        </authorList>
    </citation>
    <scope>NUCLEOTIDE SEQUENCE [LARGE SCALE GENOMIC DNA]</scope>
    <source>
        <strain evidence="4">cv. Chinese Spring</strain>
    </source>
</reference>
<organism evidence="4">
    <name type="scientific">Triticum aestivum</name>
    <name type="common">Wheat</name>
    <dbReference type="NCBI Taxonomy" id="4565"/>
    <lineage>
        <taxon>Eukaryota</taxon>
        <taxon>Viridiplantae</taxon>
        <taxon>Streptophyta</taxon>
        <taxon>Embryophyta</taxon>
        <taxon>Tracheophyta</taxon>
        <taxon>Spermatophyta</taxon>
        <taxon>Magnoliopsida</taxon>
        <taxon>Liliopsida</taxon>
        <taxon>Poales</taxon>
        <taxon>Poaceae</taxon>
        <taxon>BOP clade</taxon>
        <taxon>Pooideae</taxon>
        <taxon>Triticodae</taxon>
        <taxon>Triticeae</taxon>
        <taxon>Triticinae</taxon>
        <taxon>Triticum</taxon>
    </lineage>
</organism>
<dbReference type="OrthoDB" id="588680at2759"/>
<dbReference type="Gramene" id="TraesPARA_EIv1.0_1616860.1">
    <property type="protein sequence ID" value="TraesPARA_EIv1.0_1616860.1.CDS"/>
    <property type="gene ID" value="TraesPARA_EIv1.0_1616860"/>
</dbReference>
<evidence type="ECO:0000256" key="2">
    <source>
        <dbReference type="ARBA" id="ARBA00022884"/>
    </source>
</evidence>
<dbReference type="Gramene" id="TraesCS5A02G040700.1">
    <property type="protein sequence ID" value="TraesCS5A02G040700.1"/>
    <property type="gene ID" value="TraesCS5A02G040700"/>
</dbReference>
<dbReference type="GO" id="GO:0008187">
    <property type="term" value="F:poly-pyrimidine tract binding"/>
    <property type="evidence" value="ECO:0000318"/>
    <property type="project" value="GO_Central"/>
</dbReference>
<dbReference type="GO" id="GO:0071004">
    <property type="term" value="C:U2-type prespliceosome"/>
    <property type="evidence" value="ECO:0000318"/>
    <property type="project" value="GO_Central"/>
</dbReference>
<dbReference type="Gramene" id="TraesCLE_scaffold_068243_01G000100.1">
    <property type="protein sequence ID" value="TraesCLE_scaffold_068243_01G000100.1"/>
    <property type="gene ID" value="TraesCLE_scaffold_068243_01G000100"/>
</dbReference>
<dbReference type="Gramene" id="TraesWEE_scaffold_064227_01G000100.1">
    <property type="protein sequence ID" value="TraesWEE_scaffold_064227_01G000100.1"/>
    <property type="gene ID" value="TraesWEE_scaffold_064227_01G000100"/>
</dbReference>
<evidence type="ECO:0000313" key="4">
    <source>
        <dbReference type="EnsemblPlants" id="TraesCS5A02G040700.1"/>
    </source>
</evidence>
<keyword evidence="5" id="KW-1185">Reference proteome</keyword>
<dbReference type="GeneID" id="123106475"/>
<evidence type="ECO:0000256" key="3">
    <source>
        <dbReference type="ARBA" id="ARBA00023187"/>
    </source>
</evidence>
<keyword evidence="3" id="KW-0508">mRNA splicing</keyword>
<dbReference type="CDD" id="cd12232">
    <property type="entry name" value="RRM3_U2AF65"/>
    <property type="match status" value="1"/>
</dbReference>
<dbReference type="Gramene" id="TraesCAD_scaffold_014978_01G000100.1">
    <property type="protein sequence ID" value="TraesCAD_scaffold_014978_01G000100.1"/>
    <property type="gene ID" value="TraesCAD_scaffold_014978_01G000100"/>
</dbReference>
<dbReference type="AlphaFoldDB" id="A0A3B6KD44"/>
<keyword evidence="2" id="KW-0694">RNA-binding</keyword>
<protein>
    <submittedName>
        <fullName evidence="4">Uncharacterized protein</fullName>
    </submittedName>
</protein>
<dbReference type="GO" id="GO:0089701">
    <property type="term" value="C:U2AF complex"/>
    <property type="evidence" value="ECO:0000318"/>
    <property type="project" value="GO_Central"/>
</dbReference>
<dbReference type="KEGG" id="taes:123106475"/>
<dbReference type="Proteomes" id="UP000019116">
    <property type="component" value="Chromosome 5A"/>
</dbReference>
<dbReference type="EnsemblPlants" id="TraesCS5A02G040700.1">
    <property type="protein sequence ID" value="TraesCS5A02G040700.1"/>
    <property type="gene ID" value="TraesCS5A02G040700"/>
</dbReference>
<dbReference type="SMR" id="A0A3B6KD44"/>
<proteinExistence type="predicted"/>
<dbReference type="PANTHER" id="PTHR23139">
    <property type="entry name" value="RNA-BINDING PROTEIN"/>
    <property type="match status" value="1"/>
</dbReference>
<dbReference type="InterPro" id="IPR012677">
    <property type="entry name" value="Nucleotide-bd_a/b_plait_sf"/>
</dbReference>
<dbReference type="Gramene" id="TraesARI5A03G02620490.1">
    <property type="protein sequence ID" value="TraesARI5A03G02620490.1"/>
    <property type="gene ID" value="TraesARI5A03G02620490"/>
</dbReference>
<dbReference type="GO" id="GO:0016607">
    <property type="term" value="C:nuclear speck"/>
    <property type="evidence" value="ECO:0000318"/>
    <property type="project" value="GO_Central"/>
</dbReference>